<dbReference type="InterPro" id="IPR019545">
    <property type="entry name" value="DM13_domain"/>
</dbReference>
<evidence type="ECO:0000313" key="2">
    <source>
        <dbReference type="EMBL" id="ACA86242.1"/>
    </source>
</evidence>
<name>B1KQK3_SHEWM</name>
<keyword evidence="3" id="KW-1185">Reference proteome</keyword>
<sequence length="162" mass="17873" precursor="true">MKKRYLLALLFSHLFVAGGGFIMGMYLLPIMTAPAAPQLSVLESTIESREFSGQFSRERADSDLLHWGEGEVSISADSIAFIGSLAPGPDYRLYLSPKFVDTESGFNRLKPSMVQVGSVNTFDNFIVTIPDDVDPSHYNTLVVWCESFGQFITSGTYETVAQ</sequence>
<dbReference type="AlphaFoldDB" id="B1KQK3"/>
<dbReference type="Pfam" id="PF10517">
    <property type="entry name" value="DM13"/>
    <property type="match status" value="1"/>
</dbReference>
<evidence type="ECO:0000313" key="3">
    <source>
        <dbReference type="Proteomes" id="UP000002168"/>
    </source>
</evidence>
<evidence type="ECO:0000259" key="1">
    <source>
        <dbReference type="PROSITE" id="PS51549"/>
    </source>
</evidence>
<dbReference type="eggNOG" id="ENOG5032QUS">
    <property type="taxonomic scope" value="Bacteria"/>
</dbReference>
<gene>
    <name evidence="2" type="ordered locus">Swoo_1958</name>
</gene>
<dbReference type="KEGG" id="swd:Swoo_1958"/>
<reference evidence="2 3" key="1">
    <citation type="submission" date="2008-02" db="EMBL/GenBank/DDBJ databases">
        <title>Complete sequence of Shewanella woodyi ATCC 51908.</title>
        <authorList>
            <consortium name="US DOE Joint Genome Institute"/>
            <person name="Copeland A."/>
            <person name="Lucas S."/>
            <person name="Lapidus A."/>
            <person name="Glavina del Rio T."/>
            <person name="Dalin E."/>
            <person name="Tice H."/>
            <person name="Bruce D."/>
            <person name="Goodwin L."/>
            <person name="Pitluck S."/>
            <person name="Sims D."/>
            <person name="Brettin T."/>
            <person name="Detter J.C."/>
            <person name="Han C."/>
            <person name="Kuske C.R."/>
            <person name="Schmutz J."/>
            <person name="Larimer F."/>
            <person name="Land M."/>
            <person name="Hauser L."/>
            <person name="Kyrpides N."/>
            <person name="Lykidis A."/>
            <person name="Zhao J.-S."/>
            <person name="Richardson P."/>
        </authorList>
    </citation>
    <scope>NUCLEOTIDE SEQUENCE [LARGE SCALE GENOMIC DNA]</scope>
    <source>
        <strain evidence="3">ATCC 51908 / MS32</strain>
    </source>
</reference>
<organism evidence="2 3">
    <name type="scientific">Shewanella woodyi (strain ATCC 51908 / MS32)</name>
    <dbReference type="NCBI Taxonomy" id="392500"/>
    <lineage>
        <taxon>Bacteria</taxon>
        <taxon>Pseudomonadati</taxon>
        <taxon>Pseudomonadota</taxon>
        <taxon>Gammaproteobacteria</taxon>
        <taxon>Alteromonadales</taxon>
        <taxon>Shewanellaceae</taxon>
        <taxon>Shewanella</taxon>
    </lineage>
</organism>
<dbReference type="Proteomes" id="UP000002168">
    <property type="component" value="Chromosome"/>
</dbReference>
<dbReference type="RefSeq" id="WP_012324588.1">
    <property type="nucleotide sequence ID" value="NC_010506.1"/>
</dbReference>
<dbReference type="PROSITE" id="PS51549">
    <property type="entry name" value="DM13"/>
    <property type="match status" value="1"/>
</dbReference>
<proteinExistence type="predicted"/>
<feature type="domain" description="DM13" evidence="1">
    <location>
        <begin position="53"/>
        <end position="158"/>
    </location>
</feature>
<accession>B1KQK3</accession>
<dbReference type="HOGENOM" id="CLU_117522_0_0_6"/>
<dbReference type="EMBL" id="CP000961">
    <property type="protein sequence ID" value="ACA86242.1"/>
    <property type="molecule type" value="Genomic_DNA"/>
</dbReference>
<dbReference type="STRING" id="392500.Swoo_1958"/>
<protein>
    <submittedName>
        <fullName evidence="2">Conserved hypothetical secreted protein</fullName>
    </submittedName>
</protein>